<evidence type="ECO:0000256" key="1">
    <source>
        <dbReference type="ARBA" id="ARBA00022676"/>
    </source>
</evidence>
<reference evidence="4" key="1">
    <citation type="submission" date="2020-10" db="EMBL/GenBank/DDBJ databases">
        <title>Phylogeny of dyella-like bacteria.</title>
        <authorList>
            <person name="Fu J."/>
        </authorList>
    </citation>
    <scope>NUCLEOTIDE SEQUENCE</scope>
    <source>
        <strain evidence="4">DHON07</strain>
    </source>
</reference>
<dbReference type="Gene3D" id="3.40.50.2000">
    <property type="entry name" value="Glycogen Phosphorylase B"/>
    <property type="match status" value="2"/>
</dbReference>
<feature type="region of interest" description="Disordered" evidence="3">
    <location>
        <begin position="354"/>
        <end position="381"/>
    </location>
</feature>
<dbReference type="EMBL" id="JADIKF010000038">
    <property type="protein sequence ID" value="MBM7129473.1"/>
    <property type="molecule type" value="Genomic_DNA"/>
</dbReference>
<feature type="compositionally biased region" description="Basic and acidic residues" evidence="3">
    <location>
        <begin position="366"/>
        <end position="381"/>
    </location>
</feature>
<keyword evidence="2" id="KW-0808">Transferase</keyword>
<dbReference type="Proteomes" id="UP001430193">
    <property type="component" value="Unassembled WGS sequence"/>
</dbReference>
<evidence type="ECO:0000256" key="2">
    <source>
        <dbReference type="ARBA" id="ARBA00022679"/>
    </source>
</evidence>
<dbReference type="InterPro" id="IPR051199">
    <property type="entry name" value="LPS_LOS_Heptosyltrfase"/>
</dbReference>
<dbReference type="PANTHER" id="PTHR30160">
    <property type="entry name" value="TETRAACYLDISACCHARIDE 4'-KINASE-RELATED"/>
    <property type="match status" value="1"/>
</dbReference>
<keyword evidence="1" id="KW-0328">Glycosyltransferase</keyword>
<dbReference type="Pfam" id="PF01075">
    <property type="entry name" value="Glyco_transf_9"/>
    <property type="match status" value="1"/>
</dbReference>
<sequence>MSTKPCPLVVRFGRLGDMLLLQPLLRRLHVRYGKPCHLLAAGGGAGELYRGQSDVSDVIAIGSHHQPFPISPTQWQAVLALRGMKTPCAVYVCETRPRSVQRIRFLLKLAGIPDTHCVFLDDVPLAHDEHWIEHLLRLADTTPPAFDDGTINAAHSTSAVPGFSISREERAACDEWLARRGFADRPLVLLQAPNRRTQRWRTSRKMHDDDKSWPTQHWTALVAAIRARLPGARILLCGSPSEHAYLESMQRLMKQPHVEVVANELPLSRLKVLATRAHSMISVDTGPAHLAAAMGCPLVVMFGAVSPSHWLPRSRLPDTVRAVRALSAQGRIDAITPEQVIEAWLSLPPWKATTAKSMGKAPNAKRPRDAVPADSRVLADT</sequence>
<dbReference type="SUPFAM" id="SSF53756">
    <property type="entry name" value="UDP-Glycosyltransferase/glycogen phosphorylase"/>
    <property type="match status" value="1"/>
</dbReference>
<accession>A0ABS2KGG9</accession>
<dbReference type="InterPro" id="IPR002201">
    <property type="entry name" value="Glyco_trans_9"/>
</dbReference>
<evidence type="ECO:0000313" key="4">
    <source>
        <dbReference type="EMBL" id="MBM7129473.1"/>
    </source>
</evidence>
<protein>
    <submittedName>
        <fullName evidence="4">Glycosyltransferase family 9 protein</fullName>
    </submittedName>
</protein>
<dbReference type="RefSeq" id="WP_204631095.1">
    <property type="nucleotide sequence ID" value="NZ_BSOC01000003.1"/>
</dbReference>
<name>A0ABS2KGG9_9GAMM</name>
<proteinExistence type="predicted"/>
<dbReference type="CDD" id="cd03789">
    <property type="entry name" value="GT9_LPS_heptosyltransferase"/>
    <property type="match status" value="1"/>
</dbReference>
<keyword evidence="5" id="KW-1185">Reference proteome</keyword>
<evidence type="ECO:0000256" key="3">
    <source>
        <dbReference type="SAM" id="MobiDB-lite"/>
    </source>
</evidence>
<comment type="caution">
    <text evidence="4">The sequence shown here is derived from an EMBL/GenBank/DDBJ whole genome shotgun (WGS) entry which is preliminary data.</text>
</comment>
<gene>
    <name evidence="4" type="ORF">ISS99_08045</name>
</gene>
<organism evidence="4 5">
    <name type="scientific">Dyella mobilis</name>
    <dbReference type="NCBI Taxonomy" id="1849582"/>
    <lineage>
        <taxon>Bacteria</taxon>
        <taxon>Pseudomonadati</taxon>
        <taxon>Pseudomonadota</taxon>
        <taxon>Gammaproteobacteria</taxon>
        <taxon>Lysobacterales</taxon>
        <taxon>Rhodanobacteraceae</taxon>
        <taxon>Dyella</taxon>
    </lineage>
</organism>
<evidence type="ECO:0000313" key="5">
    <source>
        <dbReference type="Proteomes" id="UP001430193"/>
    </source>
</evidence>